<dbReference type="Pfam" id="PF13276">
    <property type="entry name" value="HTH_21"/>
    <property type="match status" value="1"/>
</dbReference>
<organism evidence="3 4">
    <name type="scientific">Lactobacillus johnsonii</name>
    <dbReference type="NCBI Taxonomy" id="33959"/>
    <lineage>
        <taxon>Bacteria</taxon>
        <taxon>Bacillati</taxon>
        <taxon>Bacillota</taxon>
        <taxon>Bacilli</taxon>
        <taxon>Lactobacillales</taxon>
        <taxon>Lactobacillaceae</taxon>
        <taxon>Lactobacillus</taxon>
    </lineage>
</organism>
<evidence type="ECO:0000259" key="2">
    <source>
        <dbReference type="Pfam" id="PF13276"/>
    </source>
</evidence>
<feature type="region of interest" description="Disordered" evidence="1">
    <location>
        <begin position="64"/>
        <end position="87"/>
    </location>
</feature>
<dbReference type="EMBL" id="LSNG01000033">
    <property type="protein sequence ID" value="KXN75823.1"/>
    <property type="molecule type" value="Genomic_DNA"/>
</dbReference>
<feature type="domain" description="HTH-like" evidence="2">
    <location>
        <begin position="2"/>
        <end position="35"/>
    </location>
</feature>
<sequence length="87" mass="10362">MIADHLHNEGFKANRKTVYRLMRKLNLLGYRMKRRRRYSSFEGEIEGRIKPKLFSFYEKRGFKNEGKTSDDIPDPDGISSYNMVKDI</sequence>
<dbReference type="AlphaFoldDB" id="A0A9X0J6L2"/>
<name>A0A9X0J6L2_LACJH</name>
<proteinExistence type="predicted"/>
<dbReference type="InterPro" id="IPR025948">
    <property type="entry name" value="HTH-like_dom"/>
</dbReference>
<evidence type="ECO:0000313" key="4">
    <source>
        <dbReference type="Proteomes" id="UP000070346"/>
    </source>
</evidence>
<reference evidence="3 4" key="1">
    <citation type="submission" date="2016-02" db="EMBL/GenBank/DDBJ databases">
        <title>Complete Genome Sequences of Lactobacillus johnsonii Strain W1.</title>
        <authorList>
            <person name="Sun Y."/>
            <person name="Wu X."/>
        </authorList>
    </citation>
    <scope>NUCLEOTIDE SEQUENCE [LARGE SCALE GENOMIC DNA]</scope>
    <source>
        <strain evidence="3 4">W1</strain>
    </source>
</reference>
<protein>
    <recommendedName>
        <fullName evidence="2">HTH-like domain-containing protein</fullName>
    </recommendedName>
</protein>
<evidence type="ECO:0000256" key="1">
    <source>
        <dbReference type="SAM" id="MobiDB-lite"/>
    </source>
</evidence>
<comment type="caution">
    <text evidence="3">The sequence shown here is derived from an EMBL/GenBank/DDBJ whole genome shotgun (WGS) entry which is preliminary data.</text>
</comment>
<accession>A0A9X0J6L2</accession>
<evidence type="ECO:0000313" key="3">
    <source>
        <dbReference type="EMBL" id="KXN75823.1"/>
    </source>
</evidence>
<dbReference type="Proteomes" id="UP000070346">
    <property type="component" value="Unassembled WGS sequence"/>
</dbReference>
<gene>
    <name evidence="3" type="ORF">AYJ53_03545</name>
</gene>